<protein>
    <recommendedName>
        <fullName evidence="9">Leucine-rich repeat-containing N-terminal plant-type domain-containing protein</fullName>
    </recommendedName>
</protein>
<evidence type="ECO:0000256" key="8">
    <source>
        <dbReference type="ARBA" id="ARBA00023180"/>
    </source>
</evidence>
<dbReference type="PANTHER" id="PTHR48063:SF112">
    <property type="entry name" value="RECEPTOR LIKE PROTEIN 30-LIKE"/>
    <property type="match status" value="1"/>
</dbReference>
<evidence type="ECO:0000256" key="3">
    <source>
        <dbReference type="ARBA" id="ARBA00022692"/>
    </source>
</evidence>
<proteinExistence type="predicted"/>
<evidence type="ECO:0000256" key="1">
    <source>
        <dbReference type="ARBA" id="ARBA00004479"/>
    </source>
</evidence>
<keyword evidence="3" id="KW-0812">Transmembrane</keyword>
<dbReference type="PANTHER" id="PTHR48063">
    <property type="entry name" value="LRR RECEPTOR-LIKE KINASE"/>
    <property type="match status" value="1"/>
</dbReference>
<keyword evidence="6" id="KW-1133">Transmembrane helix</keyword>
<dbReference type="FunFam" id="3.80.10.10:FF:000041">
    <property type="entry name" value="LRR receptor-like serine/threonine-protein kinase ERECTA"/>
    <property type="match status" value="1"/>
</dbReference>
<dbReference type="InterPro" id="IPR013210">
    <property type="entry name" value="LRR_N_plant-typ"/>
</dbReference>
<reference evidence="11" key="1">
    <citation type="journal article" date="2024" name="IScience">
        <title>Strigolactones Initiate the Formation of Haustorium-like Structures in Castilleja.</title>
        <authorList>
            <person name="Buerger M."/>
            <person name="Peterson D."/>
            <person name="Chory J."/>
        </authorList>
    </citation>
    <scope>NUCLEOTIDE SEQUENCE [LARGE SCALE GENOMIC DNA]</scope>
</reference>
<dbReference type="EMBL" id="JAVIJP010000005">
    <property type="protein sequence ID" value="KAL3652853.1"/>
    <property type="molecule type" value="Genomic_DNA"/>
</dbReference>
<dbReference type="InterPro" id="IPR001611">
    <property type="entry name" value="Leu-rich_rpt"/>
</dbReference>
<sequence>MSLSIVSRERERDAPLSFKTSFPRGSYNIMLSWEANPNCCAWPGVECDNATKGHVVGLHLRYSDSTPYIDMLINQVVDSSLLELKYLSYLDLSGNDFRWSPIPSFVGSVPHQIGNMSSLRIPDLGGRQYKNNLTVDDLCTWAVNLSSLEYLDMSNVNLNATNDLLKFSFEGTLSEAHFANLSKLENIGLESNHALKFSVGYDWLPTFHKLDTLNMASVEIGSQFPEWLQAQKSLTELRLSNCSSITGMLPKWLGSFMNLTILDLSDNHIEGPIPDSLCCEIKTLTHLDLSKNRLSLNNNSLTWEIPSSLQNCKGLLVLDIGDNMLHGKLPEWIGNDMQELMLV</sequence>
<feature type="domain" description="Leucine-rich repeat-containing N-terminal plant-type" evidence="9">
    <location>
        <begin position="11"/>
        <end position="48"/>
    </location>
</feature>
<evidence type="ECO:0000313" key="10">
    <source>
        <dbReference type="EMBL" id="KAL3652853.1"/>
    </source>
</evidence>
<comment type="subcellular location">
    <subcellularLocation>
        <location evidence="1">Membrane</location>
        <topology evidence="1">Single-pass type I membrane protein</topology>
    </subcellularLocation>
</comment>
<evidence type="ECO:0000256" key="4">
    <source>
        <dbReference type="ARBA" id="ARBA00022729"/>
    </source>
</evidence>
<keyword evidence="5" id="KW-0677">Repeat</keyword>
<dbReference type="AlphaFoldDB" id="A0ABD3EEL4"/>
<keyword evidence="2" id="KW-0433">Leucine-rich repeat</keyword>
<dbReference type="Gene3D" id="3.80.10.10">
    <property type="entry name" value="Ribonuclease Inhibitor"/>
    <property type="match status" value="3"/>
</dbReference>
<gene>
    <name evidence="10" type="ORF">CASFOL_002534</name>
</gene>
<dbReference type="SUPFAM" id="SSF52047">
    <property type="entry name" value="RNI-like"/>
    <property type="match status" value="1"/>
</dbReference>
<keyword evidence="7" id="KW-0472">Membrane</keyword>
<dbReference type="Proteomes" id="UP001632038">
    <property type="component" value="Unassembled WGS sequence"/>
</dbReference>
<dbReference type="Pfam" id="PF13855">
    <property type="entry name" value="LRR_8"/>
    <property type="match status" value="1"/>
</dbReference>
<dbReference type="InterPro" id="IPR032675">
    <property type="entry name" value="LRR_dom_sf"/>
</dbReference>
<dbReference type="Pfam" id="PF08263">
    <property type="entry name" value="LRRNT_2"/>
    <property type="match status" value="1"/>
</dbReference>
<dbReference type="Pfam" id="PF00560">
    <property type="entry name" value="LRR_1"/>
    <property type="match status" value="1"/>
</dbReference>
<evidence type="ECO:0000256" key="7">
    <source>
        <dbReference type="ARBA" id="ARBA00023136"/>
    </source>
</evidence>
<evidence type="ECO:0000259" key="9">
    <source>
        <dbReference type="Pfam" id="PF08263"/>
    </source>
</evidence>
<organism evidence="10 11">
    <name type="scientific">Castilleja foliolosa</name>
    <dbReference type="NCBI Taxonomy" id="1961234"/>
    <lineage>
        <taxon>Eukaryota</taxon>
        <taxon>Viridiplantae</taxon>
        <taxon>Streptophyta</taxon>
        <taxon>Embryophyta</taxon>
        <taxon>Tracheophyta</taxon>
        <taxon>Spermatophyta</taxon>
        <taxon>Magnoliopsida</taxon>
        <taxon>eudicotyledons</taxon>
        <taxon>Gunneridae</taxon>
        <taxon>Pentapetalae</taxon>
        <taxon>asterids</taxon>
        <taxon>lamiids</taxon>
        <taxon>Lamiales</taxon>
        <taxon>Orobanchaceae</taxon>
        <taxon>Pedicularideae</taxon>
        <taxon>Castillejinae</taxon>
        <taxon>Castilleja</taxon>
    </lineage>
</organism>
<evidence type="ECO:0000256" key="2">
    <source>
        <dbReference type="ARBA" id="ARBA00022614"/>
    </source>
</evidence>
<dbReference type="InterPro" id="IPR046956">
    <property type="entry name" value="RLP23-like"/>
</dbReference>
<comment type="caution">
    <text evidence="10">The sequence shown here is derived from an EMBL/GenBank/DDBJ whole genome shotgun (WGS) entry which is preliminary data.</text>
</comment>
<keyword evidence="8" id="KW-0325">Glycoprotein</keyword>
<dbReference type="GO" id="GO:0016020">
    <property type="term" value="C:membrane"/>
    <property type="evidence" value="ECO:0007669"/>
    <property type="project" value="UniProtKB-SubCell"/>
</dbReference>
<name>A0ABD3EEL4_9LAMI</name>
<accession>A0ABD3EEL4</accession>
<evidence type="ECO:0000256" key="5">
    <source>
        <dbReference type="ARBA" id="ARBA00022737"/>
    </source>
</evidence>
<evidence type="ECO:0000313" key="11">
    <source>
        <dbReference type="Proteomes" id="UP001632038"/>
    </source>
</evidence>
<dbReference type="PROSITE" id="PS51450">
    <property type="entry name" value="LRR"/>
    <property type="match status" value="1"/>
</dbReference>
<evidence type="ECO:0000256" key="6">
    <source>
        <dbReference type="ARBA" id="ARBA00022989"/>
    </source>
</evidence>
<keyword evidence="4" id="KW-0732">Signal</keyword>
<keyword evidence="11" id="KW-1185">Reference proteome</keyword>